<evidence type="ECO:0000256" key="1">
    <source>
        <dbReference type="ARBA" id="ARBA00008226"/>
    </source>
</evidence>
<dbReference type="PANTHER" id="PTHR30075">
    <property type="entry name" value="GLYCYL-TRNA SYNTHETASE"/>
    <property type="match status" value="1"/>
</dbReference>
<dbReference type="GO" id="GO:0016874">
    <property type="term" value="F:ligase activity"/>
    <property type="evidence" value="ECO:0007669"/>
    <property type="project" value="UniProtKB-KW"/>
</dbReference>
<dbReference type="Pfam" id="PF02092">
    <property type="entry name" value="tRNA_synt_2f"/>
    <property type="match status" value="1"/>
</dbReference>
<dbReference type="PROSITE" id="PS50861">
    <property type="entry name" value="AA_TRNA_LIGASE_II_GLYAB"/>
    <property type="match status" value="2"/>
</dbReference>
<dbReference type="PRINTS" id="PR01044">
    <property type="entry name" value="TRNASYNTHGA"/>
</dbReference>
<dbReference type="NCBIfam" id="TIGR00211">
    <property type="entry name" value="glyS"/>
    <property type="match status" value="1"/>
</dbReference>
<dbReference type="NCBIfam" id="NF006827">
    <property type="entry name" value="PRK09348.1"/>
    <property type="match status" value="1"/>
</dbReference>
<evidence type="ECO:0000313" key="10">
    <source>
        <dbReference type="EMBL" id="GAA3628180.1"/>
    </source>
</evidence>
<evidence type="ECO:0000256" key="5">
    <source>
        <dbReference type="ARBA" id="ARBA00022917"/>
    </source>
</evidence>
<keyword evidence="4 9" id="KW-0067">ATP-binding</keyword>
<dbReference type="Gene3D" id="1.20.58.180">
    <property type="entry name" value="Class II aaRS and biotin synthetases, domain 2"/>
    <property type="match status" value="1"/>
</dbReference>
<evidence type="ECO:0000256" key="9">
    <source>
        <dbReference type="HAMAP-Rule" id="MF_00255"/>
    </source>
</evidence>
<keyword evidence="6 9" id="KW-0030">Aminoacyl-tRNA synthetase</keyword>
<dbReference type="PANTHER" id="PTHR30075:SF2">
    <property type="entry name" value="GLYCINE--TRNA LIGASE, CHLOROPLASTIC_MITOCHONDRIAL 2"/>
    <property type="match status" value="1"/>
</dbReference>
<comment type="catalytic activity">
    <reaction evidence="7 9">
        <text>tRNA(Gly) + glycine + ATP = glycyl-tRNA(Gly) + AMP + diphosphate</text>
        <dbReference type="Rhea" id="RHEA:16013"/>
        <dbReference type="Rhea" id="RHEA-COMP:9664"/>
        <dbReference type="Rhea" id="RHEA-COMP:9683"/>
        <dbReference type="ChEBI" id="CHEBI:30616"/>
        <dbReference type="ChEBI" id="CHEBI:33019"/>
        <dbReference type="ChEBI" id="CHEBI:57305"/>
        <dbReference type="ChEBI" id="CHEBI:78442"/>
        <dbReference type="ChEBI" id="CHEBI:78522"/>
        <dbReference type="ChEBI" id="CHEBI:456215"/>
        <dbReference type="EC" id="6.1.1.14"/>
    </reaction>
</comment>
<reference evidence="11" key="1">
    <citation type="journal article" date="2019" name="Int. J. Syst. Evol. Microbiol.">
        <title>The Global Catalogue of Microorganisms (GCM) 10K type strain sequencing project: providing services to taxonomists for standard genome sequencing and annotation.</title>
        <authorList>
            <consortium name="The Broad Institute Genomics Platform"/>
            <consortium name="The Broad Institute Genome Sequencing Center for Infectious Disease"/>
            <person name="Wu L."/>
            <person name="Ma J."/>
        </authorList>
    </citation>
    <scope>NUCLEOTIDE SEQUENCE [LARGE SCALE GENOMIC DNA]</scope>
    <source>
        <strain evidence="11">JCM 16902</strain>
    </source>
</reference>
<dbReference type="NCBIfam" id="NF011499">
    <property type="entry name" value="PRK14908.1"/>
    <property type="match status" value="1"/>
</dbReference>
<evidence type="ECO:0000256" key="6">
    <source>
        <dbReference type="ARBA" id="ARBA00023146"/>
    </source>
</evidence>
<accession>A0ABP7AAA5</accession>
<dbReference type="RefSeq" id="WP_231484568.1">
    <property type="nucleotide sequence ID" value="NZ_BAAAZO010000010.1"/>
</dbReference>
<dbReference type="SUPFAM" id="SSF109604">
    <property type="entry name" value="HD-domain/PDEase-like"/>
    <property type="match status" value="1"/>
</dbReference>
<keyword evidence="9" id="KW-0963">Cytoplasm</keyword>
<keyword evidence="3 9" id="KW-0547">Nucleotide-binding</keyword>
<dbReference type="InterPro" id="IPR002310">
    <property type="entry name" value="Gly-tRNA_ligase_asu"/>
</dbReference>
<dbReference type="InterPro" id="IPR045864">
    <property type="entry name" value="aa-tRNA-synth_II/BPL/LPL"/>
</dbReference>
<comment type="subunit">
    <text evidence="9">Tetramer of two alpha and two beta subunits.</text>
</comment>
<dbReference type="HAMAP" id="MF_00254">
    <property type="entry name" value="Gly_tRNA_synth_alpha"/>
    <property type="match status" value="1"/>
</dbReference>
<dbReference type="InterPro" id="IPR006194">
    <property type="entry name" value="Gly-tRNA-synth_heterodimer"/>
</dbReference>
<dbReference type="Gene3D" id="3.30.930.10">
    <property type="entry name" value="Bira Bifunctional Protein, Domain 2"/>
    <property type="match status" value="1"/>
</dbReference>
<dbReference type="InterPro" id="IPR015944">
    <property type="entry name" value="Gly-tRNA-synth_bsu"/>
</dbReference>
<keyword evidence="11" id="KW-1185">Reference proteome</keyword>
<proteinExistence type="inferred from homology"/>
<dbReference type="EC" id="6.1.1.14" evidence="9"/>
<comment type="similarity">
    <text evidence="1 9">Belongs to the class-II aminoacyl-tRNA synthetase family.</text>
</comment>
<evidence type="ECO:0000256" key="3">
    <source>
        <dbReference type="ARBA" id="ARBA00022741"/>
    </source>
</evidence>
<name>A0ABP7AAA5_9ACTN</name>
<dbReference type="SUPFAM" id="SSF55681">
    <property type="entry name" value="Class II aaRS and biotin synthetases"/>
    <property type="match status" value="1"/>
</dbReference>
<dbReference type="EMBL" id="BAAAZO010000010">
    <property type="protein sequence ID" value="GAA3628180.1"/>
    <property type="molecule type" value="Genomic_DNA"/>
</dbReference>
<evidence type="ECO:0000313" key="11">
    <source>
        <dbReference type="Proteomes" id="UP001501074"/>
    </source>
</evidence>
<evidence type="ECO:0000256" key="2">
    <source>
        <dbReference type="ARBA" id="ARBA00022598"/>
    </source>
</evidence>
<evidence type="ECO:0000256" key="8">
    <source>
        <dbReference type="HAMAP-Rule" id="MF_00254"/>
    </source>
</evidence>
<keyword evidence="2 9" id="KW-0436">Ligase</keyword>
<keyword evidence="5 9" id="KW-0648">Protein biosynthesis</keyword>
<evidence type="ECO:0000256" key="4">
    <source>
        <dbReference type="ARBA" id="ARBA00022840"/>
    </source>
</evidence>
<comment type="subcellular location">
    <subcellularLocation>
        <location evidence="9">Cytoplasm</location>
    </subcellularLocation>
</comment>
<gene>
    <name evidence="9" type="primary">glyS</name>
    <name evidence="8" type="synonym">glyQ</name>
    <name evidence="10" type="ORF">GCM10022223_51900</name>
</gene>
<dbReference type="Pfam" id="PF02091">
    <property type="entry name" value="tRNA-synt_2e"/>
    <property type="match status" value="1"/>
</dbReference>
<dbReference type="HAMAP" id="MF_00255">
    <property type="entry name" value="Gly_tRNA_synth_beta"/>
    <property type="match status" value="1"/>
</dbReference>
<sequence>MLKFQEVLSRLTAYWAEQGAMTVQPFNTEVGAGTANPATALRVLGPEPWRVAYVEPSVRPDDSRYGENPNRLQTHTQFQVILKPDPGNPQELYLESLAAIGIDLDAHDVRFVEDNWASPALGAWGLGWEVWLDGMEITQFTYFQQMGGVTLSPTSVEITYGLERIVMALQGVNHFKDIQYAPGISYGEAFGQVEYEMSRYYLDDADIDTARRLYDLHEAEATLMIERRLPVPAYYNLLKCSHTFNVLDARGVVSTAERARAFSTMRRLSRDVASLWVERREENGFPLGTVEPPVAAEPLPLPAPATAPSTLLFEIGLEELPAGEVERAQDWLGATVRERLGATRLTFGAVRALATPRRLVVLVDDVAVRESDATETVRGPRATAAFDAAGAPTRAATGFAGKHGVDPAALEHVQVDGVEYVSFVRQLPGRAAAEVLSSLLADVVRDLHAERNMRWSDPDLAYVRPIRWLLAFLGDQPLPVTAGALTSGTSTRVLRLASTPTVEVTSADGYEDFLRGHDILLDRSQRRRVILEAAHGLAASAGGRVDEDVDGGVVDEIVDLVEWPVPVRGSFDERYLELPPEILIAVMRKHQRYLPIRQEDGTGLLAGFVTFANGSCDLDVVANGNAAVVRARFEDASFFWAADRRRSLADLHAGLEKLTFETSLGSMAQRSARIARIAASVAARTGLNPADSATVERAGALAKFDLASQMVVEMTSLAGTMARYYALAAGESEAVATALGDMERPRSSEDSPASTLPGAVLALADRADLLAGLFAIGASPSGSKDPFGLRRAALGLVATLHAHPELAGLSVPDLLETAAEALRAQGLEVPRKALEQAATFVVRRQERAYVEAGHDVDLVTAVLPLAATPAATTAVLAEVEKLVAGGLIGGFVEGVQRARRLIGNADRPAAGSPLDVSADPSSQRLAEVYGQARTAGYAPGASLSKLVEASAPLVTALHAFLEDVQVMAPEPAVRQARIAILSAISDVAETTGLDWEALSRAVKIDAQGTPR</sequence>
<comment type="caution">
    <text evidence="10">The sequence shown here is derived from an EMBL/GenBank/DDBJ whole genome shotgun (WGS) entry which is preliminary data.</text>
</comment>
<evidence type="ECO:0000256" key="7">
    <source>
        <dbReference type="ARBA" id="ARBA00047937"/>
    </source>
</evidence>
<dbReference type="NCBIfam" id="TIGR00388">
    <property type="entry name" value="glyQ"/>
    <property type="match status" value="1"/>
</dbReference>
<protein>
    <recommendedName>
        <fullName evidence="8 9">Multifunctional fusion protein</fullName>
    </recommendedName>
    <domain>
        <recommendedName>
            <fullName evidence="9">Glycine--tRNA ligase beta subunit</fullName>
            <ecNumber evidence="9">6.1.1.14</ecNumber>
        </recommendedName>
        <alternativeName>
            <fullName evidence="9">Glycyl-tRNA synthetase beta subunit</fullName>
            <shortName evidence="9">GlyRS</shortName>
        </alternativeName>
    </domain>
    <domain>
        <recommendedName>
            <fullName evidence="8">Glycine--tRNA ligase alpha subunit</fullName>
        </recommendedName>
        <alternativeName>
            <fullName evidence="8">Glycyl-tRNA synthetase alpha subunit</fullName>
        </alternativeName>
    </domain>
</protein>
<dbReference type="Proteomes" id="UP001501074">
    <property type="component" value="Unassembled WGS sequence"/>
</dbReference>
<organism evidence="10 11">
    <name type="scientific">Kineosporia mesophila</name>
    <dbReference type="NCBI Taxonomy" id="566012"/>
    <lineage>
        <taxon>Bacteria</taxon>
        <taxon>Bacillati</taxon>
        <taxon>Actinomycetota</taxon>
        <taxon>Actinomycetes</taxon>
        <taxon>Kineosporiales</taxon>
        <taxon>Kineosporiaceae</taxon>
        <taxon>Kineosporia</taxon>
    </lineage>
</organism>